<feature type="coiled-coil region" evidence="1">
    <location>
        <begin position="754"/>
        <end position="781"/>
    </location>
</feature>
<feature type="coiled-coil region" evidence="1">
    <location>
        <begin position="671"/>
        <end position="698"/>
    </location>
</feature>
<dbReference type="EMBL" id="KQ235408">
    <property type="protein sequence ID" value="KMZ99456.1"/>
    <property type="molecule type" value="Genomic_DNA"/>
</dbReference>
<keyword evidence="1" id="KW-0175">Coiled coil</keyword>
<accession>A0A0J9TVP9</accession>
<feature type="compositionally biased region" description="Basic and acidic residues" evidence="2">
    <location>
        <begin position="444"/>
        <end position="472"/>
    </location>
</feature>
<name>A0A0J9TVP9_PLAVI</name>
<dbReference type="AlphaFoldDB" id="A0A0J9TVP9"/>
<evidence type="ECO:0000256" key="2">
    <source>
        <dbReference type="SAM" id="MobiDB-lite"/>
    </source>
</evidence>
<feature type="region of interest" description="Disordered" evidence="2">
    <location>
        <begin position="632"/>
        <end position="664"/>
    </location>
</feature>
<evidence type="ECO:0000313" key="4">
    <source>
        <dbReference type="Proteomes" id="UP000053239"/>
    </source>
</evidence>
<evidence type="ECO:0000256" key="1">
    <source>
        <dbReference type="SAM" id="Coils"/>
    </source>
</evidence>
<feature type="region of interest" description="Disordered" evidence="2">
    <location>
        <begin position="439"/>
        <end position="472"/>
    </location>
</feature>
<organism evidence="3 4">
    <name type="scientific">Plasmodium vivax North Korean</name>
    <dbReference type="NCBI Taxonomy" id="1035514"/>
    <lineage>
        <taxon>Eukaryota</taxon>
        <taxon>Sar</taxon>
        <taxon>Alveolata</taxon>
        <taxon>Apicomplexa</taxon>
        <taxon>Aconoidasida</taxon>
        <taxon>Haemosporida</taxon>
        <taxon>Plasmodiidae</taxon>
        <taxon>Plasmodium</taxon>
        <taxon>Plasmodium (Plasmodium)</taxon>
    </lineage>
</organism>
<gene>
    <name evidence="3" type="ORF">PVNG_05372</name>
</gene>
<sequence>MPTEKKNLVNNVIYQCHGKLKLYIKVKQRITNHGAVGREVEKLKEGYKKCVNSNSARFRQVECCYDGDANDDVKMPSCADCSSEDKLNKEILNGLLRSHAEYGSGCVVSFVSNANKSHTCKYNSDGGKRNDPVDSPSDGKIKNLVDIFFKKKNGQRRYSLRYGFLNSRSWHDLLQNCCEHKAYYQKIKSCTLRSDERNVKGRINSERGSKINGPPKSELKKFREKTTQVEFSDAQKLKDILHFAAKEERAIKREAIKKGEHFFCTLVSIHVSSAKGEGALAKDFMSDGESDTAGRNNFFFVNVYCGGRSEKKRGEAQLGDAREAVHRIDAADRLEAARRIDAAEPNVALAQLSDFVRQPLRGEGPPVDISHFNRVAKMICELYCSTADMHLKVCLNMCGNSGVKEEDEPIFNFLCSVDAPLEEFLTLFIKDVTKSQMGKGNLGAEREHGKGRGSPEKEETPPKLEAPPKSDAQKRIENALFGTIPLDEETKSALVTEAMNFPEQHLNKLASLNKTLQHNYALFKEREKNLHSSIARIVEKQNQMMRHYEEEEKKQKNEIIQILQEISFVSEQNVEIKNEIENHKGLNLKYGEMEKDRQEQHLKKFQSVDTILEREFESFLKFRHESLVNTEWDGKGEKKGSADGSSNNKREERTSCDVKSTSQDAIRDIRKKQEEQYLKNLNEAMNHAEKIFRETQDVRKRYDEAIRQKAELFSTLKDTAVKFNERANFLMNNFKGTKGLKLVTPIEDKCVNFMEKYERQNLVINNDMREYRALLEELQTRNFNERQLRWIHKMSSLSKHF</sequence>
<feature type="coiled-coil region" evidence="1">
    <location>
        <begin position="538"/>
        <end position="565"/>
    </location>
</feature>
<reference evidence="3 4" key="1">
    <citation type="submission" date="2011-09" db="EMBL/GenBank/DDBJ databases">
        <title>The Genome Sequence of Plasmodium vivax North Korean.</title>
        <authorList>
            <consortium name="The Broad Institute Genome Sequencing Platform"/>
            <consortium name="The Broad Institute Genome Sequencing Center for Infectious Disease"/>
            <person name="Neafsey D."/>
            <person name="Carlton J."/>
            <person name="Barnwell J."/>
            <person name="Collins W."/>
            <person name="Escalante A."/>
            <person name="Mullikin J."/>
            <person name="Saul A."/>
            <person name="Guigo R."/>
            <person name="Camara F."/>
            <person name="Young S.K."/>
            <person name="Zeng Q."/>
            <person name="Gargeya S."/>
            <person name="Fitzgerald M."/>
            <person name="Haas B."/>
            <person name="Abouelleil A."/>
            <person name="Alvarado L."/>
            <person name="Arachchi H.M."/>
            <person name="Berlin A."/>
            <person name="Brown A."/>
            <person name="Chapman S.B."/>
            <person name="Chen Z."/>
            <person name="Dunbar C."/>
            <person name="Freedman E."/>
            <person name="Gearin G."/>
            <person name="Gellesch M."/>
            <person name="Goldberg J."/>
            <person name="Griggs A."/>
            <person name="Gujja S."/>
            <person name="Heiman D."/>
            <person name="Howarth C."/>
            <person name="Larson L."/>
            <person name="Lui A."/>
            <person name="MacDonald P.J.P."/>
            <person name="Montmayeur A."/>
            <person name="Murphy C."/>
            <person name="Neiman D."/>
            <person name="Pearson M."/>
            <person name="Priest M."/>
            <person name="Roberts A."/>
            <person name="Saif S."/>
            <person name="Shea T."/>
            <person name="Shenoy N."/>
            <person name="Sisk P."/>
            <person name="Stolte C."/>
            <person name="Sykes S."/>
            <person name="Wortman J."/>
            <person name="Nusbaum C."/>
            <person name="Birren B."/>
        </authorList>
    </citation>
    <scope>NUCLEOTIDE SEQUENCE [LARGE SCALE GENOMIC DNA]</scope>
    <source>
        <strain evidence="3 4">North Korean</strain>
    </source>
</reference>
<dbReference type="Proteomes" id="UP000053239">
    <property type="component" value="Unassembled WGS sequence"/>
</dbReference>
<dbReference type="OrthoDB" id="371003at2759"/>
<proteinExistence type="predicted"/>
<protein>
    <submittedName>
        <fullName evidence="3">Uncharacterized protein</fullName>
    </submittedName>
</protein>
<evidence type="ECO:0000313" key="3">
    <source>
        <dbReference type="EMBL" id="KMZ99456.1"/>
    </source>
</evidence>
<feature type="compositionally biased region" description="Basic and acidic residues" evidence="2">
    <location>
        <begin position="632"/>
        <end position="641"/>
    </location>
</feature>